<dbReference type="STRING" id="1177982.SAMN04489711_105121"/>
<name>A0A1I2DEI4_9BURK</name>
<sequence>MGLSSSGRTDSAGIGIYAERMNDYPGCDSAGAPAALPTPVLKFFADLAVQVGPPQEVGQTAQGLRRVVPIVGGTARGDGWAARVLPGGADFQRIVNGSLSELDARYVLETDAGDRIYVQNQAIRCGPAELIARLGRGEPVDPAQIYFRCHPRFETACAALAWISERCFVGTGARYPDRVAMRFFELT</sequence>
<keyword evidence="3" id="KW-1185">Reference proteome</keyword>
<dbReference type="InterPro" id="IPR020915">
    <property type="entry name" value="UPF0311"/>
</dbReference>
<organism evidence="2 3">
    <name type="scientific">Paracidovorax wautersii</name>
    <dbReference type="NCBI Taxonomy" id="1177982"/>
    <lineage>
        <taxon>Bacteria</taxon>
        <taxon>Pseudomonadati</taxon>
        <taxon>Pseudomonadota</taxon>
        <taxon>Betaproteobacteria</taxon>
        <taxon>Burkholderiales</taxon>
        <taxon>Comamonadaceae</taxon>
        <taxon>Paracidovorax</taxon>
    </lineage>
</organism>
<gene>
    <name evidence="2" type="ORF">SAMN04489711_105121</name>
</gene>
<dbReference type="AlphaFoldDB" id="A0A1I2DEI4"/>
<protein>
    <recommendedName>
        <fullName evidence="1">UPF0311 protein SAMN04489711_105121</fullName>
    </recommendedName>
</protein>
<dbReference type="Pfam" id="PF11578">
    <property type="entry name" value="DUF3237"/>
    <property type="match status" value="1"/>
</dbReference>
<accession>A0A1I2DEI4</accession>
<proteinExistence type="inferred from homology"/>
<dbReference type="PANTHER" id="PTHR37315:SF1">
    <property type="entry name" value="UPF0311 PROTEIN BLR7842"/>
    <property type="match status" value="1"/>
</dbReference>
<comment type="similarity">
    <text evidence="1">Belongs to the UPF0311 family.</text>
</comment>
<evidence type="ECO:0000313" key="3">
    <source>
        <dbReference type="Proteomes" id="UP000199119"/>
    </source>
</evidence>
<dbReference type="PANTHER" id="PTHR37315">
    <property type="entry name" value="UPF0311 PROTEIN BLR7842"/>
    <property type="match status" value="1"/>
</dbReference>
<dbReference type="EMBL" id="FONX01000005">
    <property type="protein sequence ID" value="SFE78360.1"/>
    <property type="molecule type" value="Genomic_DNA"/>
</dbReference>
<evidence type="ECO:0000256" key="1">
    <source>
        <dbReference type="HAMAP-Rule" id="MF_00775"/>
    </source>
</evidence>
<reference evidence="3" key="1">
    <citation type="submission" date="2016-10" db="EMBL/GenBank/DDBJ databases">
        <authorList>
            <person name="Varghese N."/>
            <person name="Submissions S."/>
        </authorList>
    </citation>
    <scope>NUCLEOTIDE SEQUENCE [LARGE SCALE GENOMIC DNA]</scope>
    <source>
        <strain evidence="3">DSM 27981</strain>
    </source>
</reference>
<dbReference type="Gene3D" id="2.40.160.20">
    <property type="match status" value="1"/>
</dbReference>
<dbReference type="HAMAP" id="MF_00775">
    <property type="entry name" value="UPF0311"/>
    <property type="match status" value="1"/>
</dbReference>
<evidence type="ECO:0000313" key="2">
    <source>
        <dbReference type="EMBL" id="SFE78360.1"/>
    </source>
</evidence>
<dbReference type="Proteomes" id="UP000199119">
    <property type="component" value="Unassembled WGS sequence"/>
</dbReference>